<dbReference type="SUPFAM" id="SSF47781">
    <property type="entry name" value="RuvA domain 2-like"/>
    <property type="match status" value="1"/>
</dbReference>
<dbReference type="SUPFAM" id="SSF89550">
    <property type="entry name" value="PHP domain-like"/>
    <property type="match status" value="1"/>
</dbReference>
<keyword evidence="2" id="KW-1185">Reference proteome</keyword>
<dbReference type="InterPro" id="IPR010994">
    <property type="entry name" value="RuvA_2-like"/>
</dbReference>
<accession>A0A5J5GH04</accession>
<dbReference type="Proteomes" id="UP000367750">
    <property type="component" value="Unassembled WGS sequence"/>
</dbReference>
<dbReference type="EMBL" id="VYKK01000004">
    <property type="protein sequence ID" value="KAA9007441.1"/>
    <property type="molecule type" value="Genomic_DNA"/>
</dbReference>
<dbReference type="PANTHER" id="PTHR40084">
    <property type="entry name" value="PHOSPHOHYDROLASE, PHP FAMILY"/>
    <property type="match status" value="1"/>
</dbReference>
<dbReference type="Gene3D" id="1.10.150.20">
    <property type="entry name" value="5' to 3' exonuclease, C-terminal subdomain"/>
    <property type="match status" value="1"/>
</dbReference>
<dbReference type="CDD" id="cd19067">
    <property type="entry name" value="PfuEndoQ-like"/>
    <property type="match status" value="1"/>
</dbReference>
<evidence type="ECO:0000313" key="1">
    <source>
        <dbReference type="EMBL" id="KAA9007441.1"/>
    </source>
</evidence>
<sequence>MELNSVYGDLHIHIGRTNGGQAVKISGSRDLTFAGIAREAAQRKGIGLIGIIDCHSPAVLRDIDQCLEEGEMAEVAGGGIGYRDTTILLGAEIELREPGRKECHVLAYMPNLEAMKSFSSWLSRHMKNVNLSSQRLYVPSRELQREVLDRGGLLIPAHIFTPHKGLYGASAEHMDDLFDSEGIAAVELGLSADSEMAGYLSELDRYTFLTNSDAHSLSKIGREYNRLELASSSFEEFALALARRDGRRISANYGLNPRLGKYHRTYCGGCGSILDEAGFTAAGQRCPYCGSLKLVQGVLDRILAIADREQPRIPAYRPPYHYQVPLEFIPGLGRAKMQLLLDAFGTEMNILHRASGEELAAVVGPKLASAIAAARSGTLQLSAGGGGTYGKVVSPEAGAQFGVNPLN</sequence>
<proteinExistence type="predicted"/>
<gene>
    <name evidence="1" type="ORF">F4V43_02840</name>
</gene>
<dbReference type="PANTHER" id="PTHR40084:SF1">
    <property type="entry name" value="PHOSPHOTRANSFERASE"/>
    <property type="match status" value="1"/>
</dbReference>
<protein>
    <submittedName>
        <fullName evidence="1">TIGR00375 family protein</fullName>
    </submittedName>
</protein>
<dbReference type="InterPro" id="IPR016195">
    <property type="entry name" value="Pol/histidinol_Pase-like"/>
</dbReference>
<organism evidence="1 2">
    <name type="scientific">Paenibacillus spiritus</name>
    <dbReference type="NCBI Taxonomy" id="2496557"/>
    <lineage>
        <taxon>Bacteria</taxon>
        <taxon>Bacillati</taxon>
        <taxon>Bacillota</taxon>
        <taxon>Bacilli</taxon>
        <taxon>Bacillales</taxon>
        <taxon>Paenibacillaceae</taxon>
        <taxon>Paenibacillus</taxon>
    </lineage>
</organism>
<dbReference type="Gene3D" id="3.20.20.140">
    <property type="entry name" value="Metal-dependent hydrolases"/>
    <property type="match status" value="1"/>
</dbReference>
<evidence type="ECO:0000313" key="2">
    <source>
        <dbReference type="Proteomes" id="UP000367750"/>
    </source>
</evidence>
<dbReference type="OrthoDB" id="9810135at2"/>
<dbReference type="AlphaFoldDB" id="A0A5J5GH04"/>
<dbReference type="RefSeq" id="WP_150456731.1">
    <property type="nucleotide sequence ID" value="NZ_VYKK01000004.1"/>
</dbReference>
<name>A0A5J5GH04_9BACL</name>
<comment type="caution">
    <text evidence="1">The sequence shown here is derived from an EMBL/GenBank/DDBJ whole genome shotgun (WGS) entry which is preliminary data.</text>
</comment>
<reference evidence="1 2" key="1">
    <citation type="submission" date="2019-09" db="EMBL/GenBank/DDBJ databases">
        <title>Bacillus ochoae sp. nov., Paenibacillus whitsoniae sp. nov., Paenibacillus spiritus sp. nov. Isolated from the Mars Exploration Rover during spacecraft assembly.</title>
        <authorList>
            <person name="Seuylemezian A."/>
            <person name="Vaishampayan P."/>
        </authorList>
    </citation>
    <scope>NUCLEOTIDE SEQUENCE [LARGE SCALE GENOMIC DNA]</scope>
    <source>
        <strain evidence="1 2">MER_111</strain>
    </source>
</reference>